<dbReference type="InterPro" id="IPR000719">
    <property type="entry name" value="Prot_kinase_dom"/>
</dbReference>
<dbReference type="GO" id="GO:0004674">
    <property type="term" value="F:protein serine/threonine kinase activity"/>
    <property type="evidence" value="ECO:0007669"/>
    <property type="project" value="UniProtKB-KW"/>
</dbReference>
<reference evidence="9" key="1">
    <citation type="submission" date="2021-05" db="EMBL/GenBank/DDBJ databases">
        <title>The genome of the haptophyte Pavlova lutheri (Diacronema luteri, Pavlovales) - a model for lipid biosynthesis in eukaryotic algae.</title>
        <authorList>
            <person name="Hulatt C.J."/>
            <person name="Posewitz M.C."/>
        </authorList>
    </citation>
    <scope>NUCLEOTIDE SEQUENCE</scope>
    <source>
        <strain evidence="9">NIVA-4/92</strain>
    </source>
</reference>
<keyword evidence="3 6" id="KW-0547">Nucleotide-binding</keyword>
<dbReference type="InterPro" id="IPR017441">
    <property type="entry name" value="Protein_kinase_ATP_BS"/>
</dbReference>
<dbReference type="PROSITE" id="PS00108">
    <property type="entry name" value="PROTEIN_KINASE_ST"/>
    <property type="match status" value="1"/>
</dbReference>
<comment type="similarity">
    <text evidence="7">Belongs to the protein kinase superfamily.</text>
</comment>
<dbReference type="AlphaFoldDB" id="A0A8J6C4K5"/>
<dbReference type="GO" id="GO:0005524">
    <property type="term" value="F:ATP binding"/>
    <property type="evidence" value="ECO:0007669"/>
    <property type="project" value="UniProtKB-UniRule"/>
</dbReference>
<dbReference type="SUPFAM" id="SSF56112">
    <property type="entry name" value="Protein kinase-like (PK-like)"/>
    <property type="match status" value="1"/>
</dbReference>
<proteinExistence type="inferred from homology"/>
<dbReference type="GO" id="GO:0005737">
    <property type="term" value="C:cytoplasm"/>
    <property type="evidence" value="ECO:0007669"/>
    <property type="project" value="TreeGrafter"/>
</dbReference>
<comment type="caution">
    <text evidence="9">The sequence shown here is derived from an EMBL/GenBank/DDBJ whole genome shotgun (WGS) entry which is preliminary data.</text>
</comment>
<keyword evidence="1 7" id="KW-0723">Serine/threonine-protein kinase</keyword>
<dbReference type="OrthoDB" id="539158at2759"/>
<dbReference type="PANTHER" id="PTHR24346:SF82">
    <property type="entry name" value="KP78A-RELATED"/>
    <property type="match status" value="1"/>
</dbReference>
<evidence type="ECO:0000256" key="1">
    <source>
        <dbReference type="ARBA" id="ARBA00022527"/>
    </source>
</evidence>
<feature type="binding site" evidence="6">
    <location>
        <position position="60"/>
    </location>
    <ligand>
        <name>ATP</name>
        <dbReference type="ChEBI" id="CHEBI:30616"/>
    </ligand>
</feature>
<evidence type="ECO:0000256" key="5">
    <source>
        <dbReference type="ARBA" id="ARBA00022840"/>
    </source>
</evidence>
<sequence length="433" mass="45704">MWPFKKKEDDHHGAQAAAHANMQKVGKWHLDEKVLGEGGYGKVVRAFDYNVQPAVVSACKMIDTRRMKRSAIEREVRINQKLSHRNIAAVLDYAFVDPTAFVFLELCGGGELFEKVISAGRMEEPTARAYFVELCAGVQHCHSRGVVHRDLKLENVMLSSTGTLKVIDFGLAAEYEPLGNGSFALTTLYETCGSKSYAAPEVLSGKGYSGFGADVWSCGICLFAMLAGFFPLDEATSRDWRFQRVAKAVAQGHSLTHTIYAFYQRPCPLSAEAVALLDGMLNLDPHRRLSLDAVLSGPWVSGGRAGAKPTTGLAGGMPAGRGGAGTAPIAHADAGGDGPHYRSLGPASALAQLSAEQVAAMTGGSGGSSGGGYSAGGADGDLPLGGIGGGFGGAHQQMVDDDEPVYRSMGSLVPPPALVRQRAFDTYSATEEM</sequence>
<feature type="domain" description="Protein kinase" evidence="8">
    <location>
        <begin position="29"/>
        <end position="300"/>
    </location>
</feature>
<evidence type="ECO:0000256" key="4">
    <source>
        <dbReference type="ARBA" id="ARBA00022777"/>
    </source>
</evidence>
<dbReference type="PROSITE" id="PS00107">
    <property type="entry name" value="PROTEIN_KINASE_ATP"/>
    <property type="match status" value="1"/>
</dbReference>
<evidence type="ECO:0000256" key="7">
    <source>
        <dbReference type="RuleBase" id="RU000304"/>
    </source>
</evidence>
<dbReference type="GO" id="GO:0035556">
    <property type="term" value="P:intracellular signal transduction"/>
    <property type="evidence" value="ECO:0007669"/>
    <property type="project" value="TreeGrafter"/>
</dbReference>
<evidence type="ECO:0000256" key="3">
    <source>
        <dbReference type="ARBA" id="ARBA00022741"/>
    </source>
</evidence>
<dbReference type="Proteomes" id="UP000751190">
    <property type="component" value="Unassembled WGS sequence"/>
</dbReference>
<dbReference type="Pfam" id="PF00069">
    <property type="entry name" value="Pkinase"/>
    <property type="match status" value="1"/>
</dbReference>
<dbReference type="FunFam" id="1.10.510.10:FF:000571">
    <property type="entry name" value="Maternal embryonic leucine zipper kinase"/>
    <property type="match status" value="1"/>
</dbReference>
<keyword evidence="10" id="KW-1185">Reference proteome</keyword>
<dbReference type="Gene3D" id="1.10.510.10">
    <property type="entry name" value="Transferase(Phosphotransferase) domain 1"/>
    <property type="match status" value="1"/>
</dbReference>
<organism evidence="9 10">
    <name type="scientific">Diacronema lutheri</name>
    <name type="common">Unicellular marine alga</name>
    <name type="synonym">Monochrysis lutheri</name>
    <dbReference type="NCBI Taxonomy" id="2081491"/>
    <lineage>
        <taxon>Eukaryota</taxon>
        <taxon>Haptista</taxon>
        <taxon>Haptophyta</taxon>
        <taxon>Pavlovophyceae</taxon>
        <taxon>Pavlovales</taxon>
        <taxon>Pavlovaceae</taxon>
        <taxon>Diacronema</taxon>
    </lineage>
</organism>
<protein>
    <recommendedName>
        <fullName evidence="8">Protein kinase domain-containing protein</fullName>
    </recommendedName>
</protein>
<keyword evidence="2" id="KW-0808">Transferase</keyword>
<keyword evidence="4" id="KW-0418">Kinase</keyword>
<accession>A0A8J6C4K5</accession>
<evidence type="ECO:0000256" key="6">
    <source>
        <dbReference type="PROSITE-ProRule" id="PRU10141"/>
    </source>
</evidence>
<dbReference type="InterPro" id="IPR011009">
    <property type="entry name" value="Kinase-like_dom_sf"/>
</dbReference>
<evidence type="ECO:0000259" key="8">
    <source>
        <dbReference type="PROSITE" id="PS50011"/>
    </source>
</evidence>
<evidence type="ECO:0000256" key="2">
    <source>
        <dbReference type="ARBA" id="ARBA00022679"/>
    </source>
</evidence>
<dbReference type="InterPro" id="IPR008271">
    <property type="entry name" value="Ser/Thr_kinase_AS"/>
</dbReference>
<keyword evidence="5 6" id="KW-0067">ATP-binding</keyword>
<evidence type="ECO:0000313" key="9">
    <source>
        <dbReference type="EMBL" id="KAG8457400.1"/>
    </source>
</evidence>
<evidence type="ECO:0000313" key="10">
    <source>
        <dbReference type="Proteomes" id="UP000751190"/>
    </source>
</evidence>
<name>A0A8J6C4K5_DIALT</name>
<dbReference type="EMBL" id="JAGTXO010000071">
    <property type="protein sequence ID" value="KAG8457400.1"/>
    <property type="molecule type" value="Genomic_DNA"/>
</dbReference>
<dbReference type="SMART" id="SM00220">
    <property type="entry name" value="S_TKc"/>
    <property type="match status" value="1"/>
</dbReference>
<dbReference type="OMA" id="PRWRAAN"/>
<gene>
    <name evidence="9" type="ORF">KFE25_011331</name>
</gene>
<dbReference type="PROSITE" id="PS50011">
    <property type="entry name" value="PROTEIN_KINASE_DOM"/>
    <property type="match status" value="1"/>
</dbReference>
<dbReference type="PANTHER" id="PTHR24346">
    <property type="entry name" value="MAP/MICROTUBULE AFFINITY-REGULATING KINASE"/>
    <property type="match status" value="1"/>
</dbReference>